<reference evidence="1" key="1">
    <citation type="submission" date="2021-06" db="EMBL/GenBank/DDBJ databases">
        <title>Complete genome sequence of Nocardioides sp. G188.</title>
        <authorList>
            <person name="Im W.-T."/>
        </authorList>
    </citation>
    <scope>NUCLEOTIDE SEQUENCE</scope>
    <source>
        <strain evidence="1">G188</strain>
    </source>
</reference>
<protein>
    <recommendedName>
        <fullName evidence="3">UspA domain-containing protein</fullName>
    </recommendedName>
</protein>
<evidence type="ECO:0000313" key="2">
    <source>
        <dbReference type="Proteomes" id="UP000683575"/>
    </source>
</evidence>
<dbReference type="EMBL" id="CP077062">
    <property type="protein sequence ID" value="QWZ08863.1"/>
    <property type="molecule type" value="Genomic_DNA"/>
</dbReference>
<evidence type="ECO:0000313" key="1">
    <source>
        <dbReference type="EMBL" id="QWZ08863.1"/>
    </source>
</evidence>
<sequence length="61" mass="6693">MQRNEHAVRVVVGVDGSERNLAAVEWAAGESRDRSHRHLRCRKVPHHATCPVAVQGAPCPS</sequence>
<gene>
    <name evidence="1" type="ORF">KRR39_03145</name>
</gene>
<evidence type="ECO:0008006" key="3">
    <source>
        <dbReference type="Google" id="ProtNLM"/>
    </source>
</evidence>
<name>A0A975SZI8_9ACTN</name>
<dbReference type="RefSeq" id="WP_216940709.1">
    <property type="nucleotide sequence ID" value="NZ_CP077062.1"/>
</dbReference>
<organism evidence="1 2">
    <name type="scientific">Nocardioides panacis</name>
    <dbReference type="NCBI Taxonomy" id="2849501"/>
    <lineage>
        <taxon>Bacteria</taxon>
        <taxon>Bacillati</taxon>
        <taxon>Actinomycetota</taxon>
        <taxon>Actinomycetes</taxon>
        <taxon>Propionibacteriales</taxon>
        <taxon>Nocardioidaceae</taxon>
        <taxon>Nocardioides</taxon>
    </lineage>
</organism>
<dbReference type="AlphaFoldDB" id="A0A975SZI8"/>
<proteinExistence type="predicted"/>
<dbReference type="Proteomes" id="UP000683575">
    <property type="component" value="Chromosome"/>
</dbReference>
<accession>A0A975SZI8</accession>
<keyword evidence="2" id="KW-1185">Reference proteome</keyword>
<dbReference type="KEGG" id="nps:KRR39_03145"/>